<dbReference type="InterPro" id="IPR007185">
    <property type="entry name" value="DNA_pol_a/d/e_bsu"/>
</dbReference>
<dbReference type="PANTHER" id="PTHR10416:SF0">
    <property type="entry name" value="DNA POLYMERASE DELTA SUBUNIT 2"/>
    <property type="match status" value="1"/>
</dbReference>
<evidence type="ECO:0000313" key="13">
    <source>
        <dbReference type="Proteomes" id="UP000054302"/>
    </source>
</evidence>
<dbReference type="Proteomes" id="UP000054302">
    <property type="component" value="Unassembled WGS sequence"/>
</dbReference>
<feature type="domain" description="DNA polymerase alpha/delta/epsilon subunit B" evidence="10">
    <location>
        <begin position="217"/>
        <end position="458"/>
    </location>
</feature>
<dbReference type="STRING" id="212818.A0A0D2A6G1"/>
<evidence type="ECO:0000256" key="8">
    <source>
        <dbReference type="ARBA" id="ARBA00023242"/>
    </source>
</evidence>
<evidence type="ECO:0000259" key="11">
    <source>
        <dbReference type="Pfam" id="PF18018"/>
    </source>
</evidence>
<dbReference type="FunFam" id="3.60.21.50:FF:000006">
    <property type="entry name" value="DNA polymerase delta subunit 2, putative"/>
    <property type="match status" value="1"/>
</dbReference>
<reference evidence="12 13" key="1">
    <citation type="submission" date="2015-01" db="EMBL/GenBank/DDBJ databases">
        <title>The Genome Sequence of Exophiala mesophila CBS40295.</title>
        <authorList>
            <consortium name="The Broad Institute Genomics Platform"/>
            <person name="Cuomo C."/>
            <person name="de Hoog S."/>
            <person name="Gorbushina A."/>
            <person name="Stielow B."/>
            <person name="Teixiera M."/>
            <person name="Abouelleil A."/>
            <person name="Chapman S.B."/>
            <person name="Priest M."/>
            <person name="Young S.K."/>
            <person name="Wortman J."/>
            <person name="Nusbaum C."/>
            <person name="Birren B."/>
        </authorList>
    </citation>
    <scope>NUCLEOTIDE SEQUENCE [LARGE SCALE GENOMIC DNA]</scope>
    <source>
        <strain evidence="12 13">CBS 40295</strain>
    </source>
</reference>
<keyword evidence="8" id="KW-0539">Nucleus</keyword>
<dbReference type="FunFam" id="2.40.50.430:FF:000002">
    <property type="entry name" value="DNA polymerase delta subunit"/>
    <property type="match status" value="1"/>
</dbReference>
<name>A0A0D2A6G1_EXOME</name>
<proteinExistence type="inferred from homology"/>
<keyword evidence="4" id="KW-0808">Transferase</keyword>
<dbReference type="Gene3D" id="3.60.21.50">
    <property type="match status" value="1"/>
</dbReference>
<evidence type="ECO:0000256" key="4">
    <source>
        <dbReference type="ARBA" id="ARBA00022679"/>
    </source>
</evidence>
<dbReference type="GO" id="GO:0003677">
    <property type="term" value="F:DNA binding"/>
    <property type="evidence" value="ECO:0007669"/>
    <property type="project" value="InterPro"/>
</dbReference>
<accession>A0A0D2A6G1</accession>
<evidence type="ECO:0000256" key="3">
    <source>
        <dbReference type="ARBA" id="ARBA00012417"/>
    </source>
</evidence>
<feature type="domain" description="DNA polymerase delta subunit OB-fold" evidence="11">
    <location>
        <begin position="46"/>
        <end position="183"/>
    </location>
</feature>
<evidence type="ECO:0000256" key="5">
    <source>
        <dbReference type="ARBA" id="ARBA00022695"/>
    </source>
</evidence>
<evidence type="ECO:0000256" key="7">
    <source>
        <dbReference type="ARBA" id="ARBA00022932"/>
    </source>
</evidence>
<dbReference type="GO" id="GO:0043625">
    <property type="term" value="C:delta DNA polymerase complex"/>
    <property type="evidence" value="ECO:0007669"/>
    <property type="project" value="TreeGrafter"/>
</dbReference>
<organism evidence="12 13">
    <name type="scientific">Exophiala mesophila</name>
    <name type="common">Black yeast-like fungus</name>
    <dbReference type="NCBI Taxonomy" id="212818"/>
    <lineage>
        <taxon>Eukaryota</taxon>
        <taxon>Fungi</taxon>
        <taxon>Dikarya</taxon>
        <taxon>Ascomycota</taxon>
        <taxon>Pezizomycotina</taxon>
        <taxon>Eurotiomycetes</taxon>
        <taxon>Chaetothyriomycetidae</taxon>
        <taxon>Chaetothyriales</taxon>
        <taxon>Herpotrichiellaceae</taxon>
        <taxon>Exophiala</taxon>
    </lineage>
</organism>
<dbReference type="Gene3D" id="2.40.50.430">
    <property type="match status" value="1"/>
</dbReference>
<sequence length="504" mass="56467">MAPVQDFLRPYKEDEKFESLTRQSSTYTPLYSYRLPRGETKQYLQQYGDMYFLRLAKLKPVVEKIAEEDWQDFEIAGESAQRVERVLDVRQGQLCWVVGTIYMDMPLKPNILEDISKEHWIAGPPPRRSYFSADGDTQIMLEDESGRLRLAGAMLKNTLLVTGVIVAVLGTENANGDFEVLDIHIPELPRQPTRYERDENEDEDTIMDIDDHPHKKIALISGLNISGTEADTLSLSLLSEYLLGESLTTPDQTASTTVTRLVIAGNSIASDTIINAQANDSVQKPAHTKKYGYDATAYNPTPTQHLDAFLSELLPTIPISIMAGEQDPANSSLPQQPIHPAMFPYSRAYCSANINDPDENDEPGWFDSITNPWDGDIAGWRFMGNSGQPVDDILRYVDVPEPSSADGRLEVMESMLRWRCSAPTAPDTLWCYPFQDRDRFVLEACPHVFFVGNQPKFETTVIDGPGGAQVRLIAIPKFSESGELVLVDAETLEVELIKFDVHQG</sequence>
<dbReference type="AlphaFoldDB" id="A0A0D2A6G1"/>
<dbReference type="OrthoDB" id="3763at2759"/>
<dbReference type="GeneID" id="27320139"/>
<dbReference type="GO" id="GO:0006273">
    <property type="term" value="P:lagging strand elongation"/>
    <property type="evidence" value="ECO:0007669"/>
    <property type="project" value="UniProtKB-ARBA"/>
</dbReference>
<comment type="similarity">
    <text evidence="2">Belongs to the DNA polymerase delta/II small subunit family.</text>
</comment>
<evidence type="ECO:0000256" key="2">
    <source>
        <dbReference type="ARBA" id="ARBA00006035"/>
    </source>
</evidence>
<comment type="catalytic activity">
    <reaction evidence="9">
        <text>DNA(n) + a 2'-deoxyribonucleoside 5'-triphosphate = DNA(n+1) + diphosphate</text>
        <dbReference type="Rhea" id="RHEA:22508"/>
        <dbReference type="Rhea" id="RHEA-COMP:17339"/>
        <dbReference type="Rhea" id="RHEA-COMP:17340"/>
        <dbReference type="ChEBI" id="CHEBI:33019"/>
        <dbReference type="ChEBI" id="CHEBI:61560"/>
        <dbReference type="ChEBI" id="CHEBI:173112"/>
        <dbReference type="EC" id="2.7.7.7"/>
    </reaction>
</comment>
<dbReference type="RefSeq" id="XP_016226112.1">
    <property type="nucleotide sequence ID" value="XM_016366594.1"/>
</dbReference>
<evidence type="ECO:0000313" key="12">
    <source>
        <dbReference type="EMBL" id="KIV94538.1"/>
    </source>
</evidence>
<evidence type="ECO:0000256" key="1">
    <source>
        <dbReference type="ARBA" id="ARBA00004123"/>
    </source>
</evidence>
<dbReference type="PANTHER" id="PTHR10416">
    <property type="entry name" value="DNA POLYMERASE DELTA SUBUNIT 2"/>
    <property type="match status" value="1"/>
</dbReference>
<dbReference type="Pfam" id="PF18018">
    <property type="entry name" value="DNA_pol_D_N"/>
    <property type="match status" value="1"/>
</dbReference>
<dbReference type="InterPro" id="IPR041863">
    <property type="entry name" value="PolD2_C"/>
</dbReference>
<dbReference type="EMBL" id="KN847521">
    <property type="protein sequence ID" value="KIV94538.1"/>
    <property type="molecule type" value="Genomic_DNA"/>
</dbReference>
<evidence type="ECO:0000259" key="10">
    <source>
        <dbReference type="Pfam" id="PF04042"/>
    </source>
</evidence>
<dbReference type="GO" id="GO:0003887">
    <property type="term" value="F:DNA-directed DNA polymerase activity"/>
    <property type="evidence" value="ECO:0007669"/>
    <property type="project" value="UniProtKB-KW"/>
</dbReference>
<dbReference type="Pfam" id="PF04042">
    <property type="entry name" value="DNA_pol_E_B"/>
    <property type="match status" value="1"/>
</dbReference>
<evidence type="ECO:0000256" key="6">
    <source>
        <dbReference type="ARBA" id="ARBA00022705"/>
    </source>
</evidence>
<dbReference type="InterPro" id="IPR040663">
    <property type="entry name" value="DNA_pol_D_N"/>
</dbReference>
<keyword evidence="7" id="KW-0239">DNA-directed DNA polymerase</keyword>
<evidence type="ECO:0000256" key="9">
    <source>
        <dbReference type="ARBA" id="ARBA00049244"/>
    </source>
</evidence>
<keyword evidence="5" id="KW-0548">Nucleotidyltransferase</keyword>
<comment type="subcellular location">
    <subcellularLocation>
        <location evidence="1">Nucleus</location>
    </subcellularLocation>
</comment>
<protein>
    <recommendedName>
        <fullName evidence="3">DNA-directed DNA polymerase</fullName>
        <ecNumber evidence="3">2.7.7.7</ecNumber>
    </recommendedName>
</protein>
<keyword evidence="13" id="KW-1185">Reference proteome</keyword>
<keyword evidence="6" id="KW-0235">DNA replication</keyword>
<dbReference type="GO" id="GO:0006281">
    <property type="term" value="P:DNA repair"/>
    <property type="evidence" value="ECO:0007669"/>
    <property type="project" value="UniProtKB-ARBA"/>
</dbReference>
<dbReference type="InterPro" id="IPR024826">
    <property type="entry name" value="DNA_pol_delta/II_ssu"/>
</dbReference>
<gene>
    <name evidence="12" type="ORF">PV10_02294</name>
</gene>
<dbReference type="HOGENOM" id="CLU_021763_1_0_1"/>
<dbReference type="EC" id="2.7.7.7" evidence="3"/>
<dbReference type="VEuPathDB" id="FungiDB:PV10_02294"/>
<dbReference type="OMA" id="HCILIGT"/>
<dbReference type="CDD" id="cd07387">
    <property type="entry name" value="MPP_PolD2_C"/>
    <property type="match status" value="1"/>
</dbReference>